<keyword evidence="1" id="KW-0349">Heme</keyword>
<dbReference type="Proteomes" id="UP000285060">
    <property type="component" value="Unassembled WGS sequence"/>
</dbReference>
<dbReference type="InterPro" id="IPR044399">
    <property type="entry name" value="Mb-like_M"/>
</dbReference>
<evidence type="ECO:0000313" key="3">
    <source>
        <dbReference type="EMBL" id="ETW06865.1"/>
    </source>
</evidence>
<name>A0A024UL09_9STRA</name>
<evidence type="ECO:0000259" key="2">
    <source>
        <dbReference type="PROSITE" id="PS01033"/>
    </source>
</evidence>
<organism evidence="3">
    <name type="scientific">Aphanomyces invadans</name>
    <dbReference type="NCBI Taxonomy" id="157072"/>
    <lineage>
        <taxon>Eukaryota</taxon>
        <taxon>Sar</taxon>
        <taxon>Stramenopiles</taxon>
        <taxon>Oomycota</taxon>
        <taxon>Saprolegniomycetes</taxon>
        <taxon>Saprolegniales</taxon>
        <taxon>Verrucalvaceae</taxon>
        <taxon>Aphanomyces</taxon>
    </lineage>
</organism>
<dbReference type="EMBL" id="KI913955">
    <property type="protein sequence ID" value="ETW06865.1"/>
    <property type="molecule type" value="Genomic_DNA"/>
</dbReference>
<dbReference type="InterPro" id="IPR009050">
    <property type="entry name" value="Globin-like_sf"/>
</dbReference>
<protein>
    <recommendedName>
        <fullName evidence="2">Globin domain-containing protein</fullName>
    </recommendedName>
</protein>
<evidence type="ECO:0000313" key="4">
    <source>
        <dbReference type="EMBL" id="RHY29297.1"/>
    </source>
</evidence>
<evidence type="ECO:0000313" key="5">
    <source>
        <dbReference type="Proteomes" id="UP000285060"/>
    </source>
</evidence>
<keyword evidence="1" id="KW-0479">Metal-binding</keyword>
<gene>
    <name evidence="4" type="ORF">DYB32_005268</name>
    <name evidence="3" type="ORF">H310_02998</name>
</gene>
<dbReference type="EMBL" id="QUSY01000459">
    <property type="protein sequence ID" value="RHY29297.1"/>
    <property type="molecule type" value="Genomic_DNA"/>
</dbReference>
<dbReference type="VEuPathDB" id="FungiDB:H310_02998"/>
<keyword evidence="1" id="KW-0561">Oxygen transport</keyword>
<keyword evidence="5" id="KW-1185">Reference proteome</keyword>
<feature type="domain" description="Globin" evidence="2">
    <location>
        <begin position="52"/>
        <end position="191"/>
    </location>
</feature>
<proteinExistence type="inferred from homology"/>
<reference evidence="4 5" key="2">
    <citation type="submission" date="2018-08" db="EMBL/GenBank/DDBJ databases">
        <title>Aphanomyces genome sequencing and annotation.</title>
        <authorList>
            <person name="Minardi D."/>
            <person name="Oidtmann B."/>
            <person name="Van Der Giezen M."/>
            <person name="Studholme D.J."/>
        </authorList>
    </citation>
    <scope>NUCLEOTIDE SEQUENCE [LARGE SCALE GENOMIC DNA]</scope>
    <source>
        <strain evidence="4 5">NJM0002</strain>
    </source>
</reference>
<dbReference type="RefSeq" id="XP_008864940.1">
    <property type="nucleotide sequence ID" value="XM_008866718.1"/>
</dbReference>
<dbReference type="GeneID" id="20080048"/>
<accession>A0A024UL09</accession>
<dbReference type="InterPro" id="IPR000971">
    <property type="entry name" value="Globin"/>
</dbReference>
<dbReference type="GO" id="GO:0019825">
    <property type="term" value="F:oxygen binding"/>
    <property type="evidence" value="ECO:0007669"/>
    <property type="project" value="InterPro"/>
</dbReference>
<dbReference type="InterPro" id="IPR012292">
    <property type="entry name" value="Globin/Proto"/>
</dbReference>
<dbReference type="GO" id="GO:0020037">
    <property type="term" value="F:heme binding"/>
    <property type="evidence" value="ECO:0007669"/>
    <property type="project" value="InterPro"/>
</dbReference>
<dbReference type="AlphaFoldDB" id="A0A024UL09"/>
<evidence type="ECO:0000256" key="1">
    <source>
        <dbReference type="RuleBase" id="RU000356"/>
    </source>
</evidence>
<dbReference type="GO" id="GO:0005344">
    <property type="term" value="F:oxygen carrier activity"/>
    <property type="evidence" value="ECO:0007669"/>
    <property type="project" value="UniProtKB-KW"/>
</dbReference>
<keyword evidence="1" id="KW-0408">Iron</keyword>
<dbReference type="Gene3D" id="1.10.490.10">
    <property type="entry name" value="Globins"/>
    <property type="match status" value="1"/>
</dbReference>
<dbReference type="CDD" id="cd01040">
    <property type="entry name" value="Mb-like"/>
    <property type="match status" value="1"/>
</dbReference>
<keyword evidence="1" id="KW-0813">Transport</keyword>
<comment type="similarity">
    <text evidence="1">Belongs to the globin family.</text>
</comment>
<dbReference type="SUPFAM" id="SSF46458">
    <property type="entry name" value="Globin-like"/>
    <property type="match status" value="1"/>
</dbReference>
<reference evidence="3" key="1">
    <citation type="submission" date="2013-12" db="EMBL/GenBank/DDBJ databases">
        <title>The Genome Sequence of Aphanomyces invadans NJM9701.</title>
        <authorList>
            <consortium name="The Broad Institute Genomics Platform"/>
            <person name="Russ C."/>
            <person name="Tyler B."/>
            <person name="van West P."/>
            <person name="Dieguez-Uribeondo J."/>
            <person name="Young S.K."/>
            <person name="Zeng Q."/>
            <person name="Gargeya S."/>
            <person name="Fitzgerald M."/>
            <person name="Abouelleil A."/>
            <person name="Alvarado L."/>
            <person name="Chapman S.B."/>
            <person name="Gainer-Dewar J."/>
            <person name="Goldberg J."/>
            <person name="Griggs A."/>
            <person name="Gujja S."/>
            <person name="Hansen M."/>
            <person name="Howarth C."/>
            <person name="Imamovic A."/>
            <person name="Ireland A."/>
            <person name="Larimer J."/>
            <person name="McCowan C."/>
            <person name="Murphy C."/>
            <person name="Pearson M."/>
            <person name="Poon T.W."/>
            <person name="Priest M."/>
            <person name="Roberts A."/>
            <person name="Saif S."/>
            <person name="Shea T."/>
            <person name="Sykes S."/>
            <person name="Wortman J."/>
            <person name="Nusbaum C."/>
            <person name="Birren B."/>
        </authorList>
    </citation>
    <scope>NUCLEOTIDE SEQUENCE [LARGE SCALE GENOMIC DNA]</scope>
    <source>
        <strain evidence="3">NJM9701</strain>
    </source>
</reference>
<dbReference type="Pfam" id="PF00042">
    <property type="entry name" value="Globin"/>
    <property type="match status" value="1"/>
</dbReference>
<sequence length="236" mass="27084">MGGKSSKEKKIVVEEVLYREFTYGLAASDCVQHYLPPNLPIRPILNEAYLTDCTKTWKLIVTANTDRMRQYGKSGIVLFYDEFFFRLFQRDFTLEDVFPDIAKRSEVIIKAITFMLKSSSDDQRRVVNRCHFLGHRHRSFTSLRPHHFSQYTSTLIEVMMYWLGEYASPDVGAAWSNVVGFFLLHILEAYLSEKVDPFESYQNVVIGAVEEITTSHEGESDIQTVEQLGAVPSSST</sequence>
<dbReference type="PROSITE" id="PS01033">
    <property type="entry name" value="GLOBIN"/>
    <property type="match status" value="1"/>
</dbReference>